<keyword evidence="2" id="KW-0539">Nucleus</keyword>
<dbReference type="PANTHER" id="PTHR36968:SF8">
    <property type="entry name" value="HOMEOBOX-DDT DOMAIN PROTEIN RLT3 ISOFORM X1"/>
    <property type="match status" value="1"/>
</dbReference>
<accession>A0A835IJ16</accession>
<keyword evidence="5" id="KW-1185">Reference proteome</keyword>
<dbReference type="Pfam" id="PF15612">
    <property type="entry name" value="WHIM1"/>
    <property type="match status" value="1"/>
</dbReference>
<gene>
    <name evidence="4" type="ORF">IFM89_002649</name>
</gene>
<comment type="caution">
    <text evidence="4">The sequence shown here is derived from an EMBL/GenBank/DDBJ whole genome shotgun (WGS) entry which is preliminary data.</text>
</comment>
<dbReference type="InterPro" id="IPR044977">
    <property type="entry name" value="RLT1-3"/>
</dbReference>
<evidence type="ECO:0000259" key="3">
    <source>
        <dbReference type="Pfam" id="PF15612"/>
    </source>
</evidence>
<dbReference type="GO" id="GO:0006357">
    <property type="term" value="P:regulation of transcription by RNA polymerase II"/>
    <property type="evidence" value="ECO:0007669"/>
    <property type="project" value="InterPro"/>
</dbReference>
<dbReference type="Proteomes" id="UP000631114">
    <property type="component" value="Unassembled WGS sequence"/>
</dbReference>
<protein>
    <recommendedName>
        <fullName evidence="3">WHIM1 domain-containing protein</fullName>
    </recommendedName>
</protein>
<sequence>MVDRDAEENDEAEGLGMGNLVDVAYSIHEGLAGDLNGGDESEDGDLEPQYVLEPNLGKRYNEYKQKAEEKLYPSCEAPITILSAVVDLQNLKKQYNWSGNCVTALLSMLRIWLPEGNTLPSKYPVIKAMLKDLGMKAKCIDACENNCMLYWKTEADLTIFPQCETPRYKVKEGEMGKKEAKEARKDDNHLAECSLRPRTLKDVLFSILSEQGNNGSKVSELAKAVRENKRKSRGVITAELEILICSTLSSDITLFENISPSGYRLRSNPLTNKAAGVYQSYSEDFGNVDGDSENNNTISSDESELDLGRTNLSIVKPKQHHTKKSLVMIECTKIDESNSGELWVLALMEGEYSDLSIEEKLNSLVALVDLTSVGSSIRVKEMPRQMNEKKAGKGMAIQSSYV</sequence>
<name>A0A835IJ16_9MAGN</name>
<feature type="domain" description="WHIM1" evidence="3">
    <location>
        <begin position="338"/>
        <end position="378"/>
    </location>
</feature>
<proteinExistence type="predicted"/>
<dbReference type="EMBL" id="JADFTS010000002">
    <property type="protein sequence ID" value="KAF9618781.1"/>
    <property type="molecule type" value="Genomic_DNA"/>
</dbReference>
<evidence type="ECO:0000256" key="1">
    <source>
        <dbReference type="ARBA" id="ARBA00004123"/>
    </source>
</evidence>
<dbReference type="AlphaFoldDB" id="A0A835IJ16"/>
<comment type="subcellular location">
    <subcellularLocation>
        <location evidence="1">Nucleus</location>
    </subcellularLocation>
</comment>
<reference evidence="4 5" key="1">
    <citation type="submission" date="2020-10" db="EMBL/GenBank/DDBJ databases">
        <title>The Coptis chinensis genome and diversification of protoberbering-type alkaloids.</title>
        <authorList>
            <person name="Wang B."/>
            <person name="Shu S."/>
            <person name="Song C."/>
            <person name="Liu Y."/>
        </authorList>
    </citation>
    <scope>NUCLEOTIDE SEQUENCE [LARGE SCALE GENOMIC DNA]</scope>
    <source>
        <strain evidence="4">HL-2020</strain>
        <tissue evidence="4">Leaf</tissue>
    </source>
</reference>
<dbReference type="PANTHER" id="PTHR36968">
    <property type="entry name" value="HOMEOBOX-DDT DOMAIN PROTEIN RLT2"/>
    <property type="match status" value="1"/>
</dbReference>
<dbReference type="OrthoDB" id="1727891at2759"/>
<evidence type="ECO:0000313" key="4">
    <source>
        <dbReference type="EMBL" id="KAF9618781.1"/>
    </source>
</evidence>
<evidence type="ECO:0000313" key="5">
    <source>
        <dbReference type="Proteomes" id="UP000631114"/>
    </source>
</evidence>
<organism evidence="4 5">
    <name type="scientific">Coptis chinensis</name>
    <dbReference type="NCBI Taxonomy" id="261450"/>
    <lineage>
        <taxon>Eukaryota</taxon>
        <taxon>Viridiplantae</taxon>
        <taxon>Streptophyta</taxon>
        <taxon>Embryophyta</taxon>
        <taxon>Tracheophyta</taxon>
        <taxon>Spermatophyta</taxon>
        <taxon>Magnoliopsida</taxon>
        <taxon>Ranunculales</taxon>
        <taxon>Ranunculaceae</taxon>
        <taxon>Coptidoideae</taxon>
        <taxon>Coptis</taxon>
    </lineage>
</organism>
<dbReference type="GO" id="GO:0005634">
    <property type="term" value="C:nucleus"/>
    <property type="evidence" value="ECO:0007669"/>
    <property type="project" value="UniProtKB-SubCell"/>
</dbReference>
<dbReference type="InterPro" id="IPR028942">
    <property type="entry name" value="WHIM1_dom"/>
</dbReference>
<evidence type="ECO:0000256" key="2">
    <source>
        <dbReference type="ARBA" id="ARBA00023242"/>
    </source>
</evidence>